<dbReference type="HAMAP" id="MF_00123">
    <property type="entry name" value="Arg_tRNA_synth"/>
    <property type="match status" value="1"/>
</dbReference>
<evidence type="ECO:0000256" key="3">
    <source>
        <dbReference type="ARBA" id="ARBA00011245"/>
    </source>
</evidence>
<evidence type="ECO:0000256" key="12">
    <source>
        <dbReference type="ARBA" id="ARBA00049339"/>
    </source>
</evidence>
<comment type="similarity">
    <text evidence="2 13">Belongs to the class-I aminoacyl-tRNA synthetase family.</text>
</comment>
<evidence type="ECO:0000259" key="14">
    <source>
        <dbReference type="SMART" id="SM00836"/>
    </source>
</evidence>
<dbReference type="SUPFAM" id="SSF47323">
    <property type="entry name" value="Anticodon-binding domain of a subclass of class I aminoacyl-tRNA synthetases"/>
    <property type="match status" value="1"/>
</dbReference>
<dbReference type="PROSITE" id="PS00178">
    <property type="entry name" value="AA_TRNA_LIGASE_I"/>
    <property type="match status" value="1"/>
</dbReference>
<name>A0A7S1TKW6_9RHOD</name>
<dbReference type="InterPro" id="IPR005148">
    <property type="entry name" value="Arg-tRNA-synth_N"/>
</dbReference>
<dbReference type="Pfam" id="PF05746">
    <property type="entry name" value="DALR_1"/>
    <property type="match status" value="1"/>
</dbReference>
<dbReference type="InterPro" id="IPR035684">
    <property type="entry name" value="ArgRS_core"/>
</dbReference>
<keyword evidence="8 13" id="KW-0067">ATP-binding</keyword>
<evidence type="ECO:0000256" key="10">
    <source>
        <dbReference type="ARBA" id="ARBA00023146"/>
    </source>
</evidence>
<organism evidence="16">
    <name type="scientific">Erythrolobus australicus</name>
    <dbReference type="NCBI Taxonomy" id="1077150"/>
    <lineage>
        <taxon>Eukaryota</taxon>
        <taxon>Rhodophyta</taxon>
        <taxon>Bangiophyceae</taxon>
        <taxon>Porphyridiales</taxon>
        <taxon>Porphyridiaceae</taxon>
        <taxon>Erythrolobus</taxon>
    </lineage>
</organism>
<dbReference type="AlphaFoldDB" id="A0A7S1TKW6"/>
<evidence type="ECO:0000259" key="15">
    <source>
        <dbReference type="SMART" id="SM01016"/>
    </source>
</evidence>
<gene>
    <name evidence="16" type="ORF">EAUS1353_LOCUS1441</name>
</gene>
<dbReference type="CDD" id="cd00671">
    <property type="entry name" value="ArgRS_core"/>
    <property type="match status" value="1"/>
</dbReference>
<keyword evidence="9 13" id="KW-0648">Protein biosynthesis</keyword>
<comment type="subunit">
    <text evidence="3">Monomer.</text>
</comment>
<evidence type="ECO:0000256" key="4">
    <source>
        <dbReference type="ARBA" id="ARBA00012837"/>
    </source>
</evidence>
<dbReference type="SMART" id="SM00836">
    <property type="entry name" value="DALR_1"/>
    <property type="match status" value="1"/>
</dbReference>
<dbReference type="InterPro" id="IPR001412">
    <property type="entry name" value="aa-tRNA-synth_I_CS"/>
</dbReference>
<dbReference type="EMBL" id="HBGI01002194">
    <property type="protein sequence ID" value="CAD9239703.1"/>
    <property type="molecule type" value="Transcribed_RNA"/>
</dbReference>
<keyword evidence="7 13" id="KW-0547">Nucleotide-binding</keyword>
<dbReference type="SUPFAM" id="SSF52374">
    <property type="entry name" value="Nucleotidylyl transferase"/>
    <property type="match status" value="1"/>
</dbReference>
<dbReference type="EC" id="6.1.1.19" evidence="4"/>
<evidence type="ECO:0000256" key="5">
    <source>
        <dbReference type="ARBA" id="ARBA00022490"/>
    </source>
</evidence>
<evidence type="ECO:0000256" key="2">
    <source>
        <dbReference type="ARBA" id="ARBA00005594"/>
    </source>
</evidence>
<dbReference type="InterPro" id="IPR014729">
    <property type="entry name" value="Rossmann-like_a/b/a_fold"/>
</dbReference>
<dbReference type="InterPro" id="IPR009080">
    <property type="entry name" value="tRNAsynth_Ia_anticodon-bd"/>
</dbReference>
<dbReference type="GO" id="GO:0005524">
    <property type="term" value="F:ATP binding"/>
    <property type="evidence" value="ECO:0007669"/>
    <property type="project" value="UniProtKB-KW"/>
</dbReference>
<accession>A0A7S1TKW6</accession>
<evidence type="ECO:0000256" key="13">
    <source>
        <dbReference type="RuleBase" id="RU363038"/>
    </source>
</evidence>
<keyword evidence="6 13" id="KW-0436">Ligase</keyword>
<keyword evidence="5" id="KW-0963">Cytoplasm</keyword>
<dbReference type="InterPro" id="IPR008909">
    <property type="entry name" value="DALR_anticod-bd"/>
</dbReference>
<evidence type="ECO:0000256" key="6">
    <source>
        <dbReference type="ARBA" id="ARBA00022598"/>
    </source>
</evidence>
<evidence type="ECO:0000256" key="11">
    <source>
        <dbReference type="ARBA" id="ARBA00033033"/>
    </source>
</evidence>
<dbReference type="SUPFAM" id="SSF55190">
    <property type="entry name" value="Arginyl-tRNA synthetase (ArgRS), N-terminal 'additional' domain"/>
    <property type="match status" value="1"/>
</dbReference>
<reference evidence="16" key="1">
    <citation type="submission" date="2021-01" db="EMBL/GenBank/DDBJ databases">
        <authorList>
            <person name="Corre E."/>
            <person name="Pelletier E."/>
            <person name="Niang G."/>
            <person name="Scheremetjew M."/>
            <person name="Finn R."/>
            <person name="Kale V."/>
            <person name="Holt S."/>
            <person name="Cochrane G."/>
            <person name="Meng A."/>
            <person name="Brown T."/>
            <person name="Cohen L."/>
        </authorList>
    </citation>
    <scope>NUCLEOTIDE SEQUENCE</scope>
    <source>
        <strain evidence="16">CCMP3124</strain>
    </source>
</reference>
<dbReference type="GO" id="GO:0005737">
    <property type="term" value="C:cytoplasm"/>
    <property type="evidence" value="ECO:0007669"/>
    <property type="project" value="UniProtKB-SubCell"/>
</dbReference>
<dbReference type="PANTHER" id="PTHR11956">
    <property type="entry name" value="ARGINYL-TRNA SYNTHETASE"/>
    <property type="match status" value="1"/>
</dbReference>
<evidence type="ECO:0000256" key="8">
    <source>
        <dbReference type="ARBA" id="ARBA00022840"/>
    </source>
</evidence>
<dbReference type="NCBIfam" id="TIGR00456">
    <property type="entry name" value="argS"/>
    <property type="match status" value="1"/>
</dbReference>
<dbReference type="Gene3D" id="1.10.730.10">
    <property type="entry name" value="Isoleucyl-tRNA Synthetase, Domain 1"/>
    <property type="match status" value="1"/>
</dbReference>
<dbReference type="GO" id="GO:0004814">
    <property type="term" value="F:arginine-tRNA ligase activity"/>
    <property type="evidence" value="ECO:0007669"/>
    <property type="project" value="UniProtKB-EC"/>
</dbReference>
<evidence type="ECO:0000313" key="16">
    <source>
        <dbReference type="EMBL" id="CAD9239703.1"/>
    </source>
</evidence>
<feature type="domain" description="Arginyl tRNA synthetase N-terminal" evidence="15">
    <location>
        <begin position="16"/>
        <end position="99"/>
    </location>
</feature>
<dbReference type="GO" id="GO:0006420">
    <property type="term" value="P:arginyl-tRNA aminoacylation"/>
    <property type="evidence" value="ECO:0007669"/>
    <property type="project" value="InterPro"/>
</dbReference>
<feature type="domain" description="DALR anticodon binding" evidence="14">
    <location>
        <begin position="481"/>
        <end position="601"/>
    </location>
</feature>
<sequence>MASAGVAEFAATGTFNELERRVLRAMRVAFGEDVVGAAMLTAATKPEFGDYQCNAAMGLAKTLKLKPRDVATKIVEALDVAPICEAPSIAGPGFINLTLAPAFVNSRVVAALGDQDKRLGISRVAKPQKIVVDFSSPNIAKEMHVGHLRSTIIGDSLSRLLEFKGHDVLRLNHVGDWGTQFGMLIVYLREVAPHALDADVGIDLGDLVEFYKKAKARFDEDEAFQDAARREVVALQSGAEETVRGWQLLCAQSRAAFDEVYSALDVRLTERGESFYNPYLSSVITGLQEKGLAVEDGGAQCVFLEGYKNREGKPQPLIVQKSDGGFMYATTDLAAIRYRLGEDHATRVLYVTDVGQAVHFEQVFQVARRAGWLPTDGSVSLEHVPFGLVQGEDGKKFKTRSGDTVRLMDLLEEAVRIARADFEARLTEDGREETSEYIEGVARTVGIGAVKYADLKNNRVSNYRFSYAKMLALTGNTAPYMLYAYARIQGIYRKGDVDVVADAAAGRLTLCLEAPEELILAKTALRLCEVLDDLERELKPNVLCEFMFDLAQRFNQFYENCPVLGAEDSTTRASRLALCELCAQTLKLSFNLLGIKTLERL</sequence>
<dbReference type="PRINTS" id="PR01038">
    <property type="entry name" value="TRNASYNTHARG"/>
</dbReference>
<dbReference type="PANTHER" id="PTHR11956:SF5">
    <property type="entry name" value="ARGININE--TRNA LIGASE, CYTOPLASMIC"/>
    <property type="match status" value="1"/>
</dbReference>
<comment type="subcellular location">
    <subcellularLocation>
        <location evidence="1">Cytoplasm</location>
    </subcellularLocation>
</comment>
<dbReference type="Pfam" id="PF03485">
    <property type="entry name" value="Arg_tRNA_synt_N"/>
    <property type="match status" value="1"/>
</dbReference>
<dbReference type="Pfam" id="PF00750">
    <property type="entry name" value="tRNA-synt_1d"/>
    <property type="match status" value="1"/>
</dbReference>
<dbReference type="FunFam" id="3.40.50.620:FF:000030">
    <property type="entry name" value="Arginine--tRNA ligase"/>
    <property type="match status" value="1"/>
</dbReference>
<protein>
    <recommendedName>
        <fullName evidence="4">arginine--tRNA ligase</fullName>
        <ecNumber evidence="4">6.1.1.19</ecNumber>
    </recommendedName>
    <alternativeName>
        <fullName evidence="11">Arginyl-tRNA synthetase</fullName>
    </alternativeName>
</protein>
<evidence type="ECO:0000256" key="9">
    <source>
        <dbReference type="ARBA" id="ARBA00022917"/>
    </source>
</evidence>
<dbReference type="SMART" id="SM01016">
    <property type="entry name" value="Arg_tRNA_synt_N"/>
    <property type="match status" value="1"/>
</dbReference>
<proteinExistence type="inferred from homology"/>
<dbReference type="InterPro" id="IPR001278">
    <property type="entry name" value="Arg-tRNA-ligase"/>
</dbReference>
<dbReference type="InterPro" id="IPR036695">
    <property type="entry name" value="Arg-tRNA-synth_N_sf"/>
</dbReference>
<dbReference type="Gene3D" id="3.30.1360.70">
    <property type="entry name" value="Arginyl tRNA synthetase N-terminal domain"/>
    <property type="match status" value="1"/>
</dbReference>
<dbReference type="Gene3D" id="3.40.50.620">
    <property type="entry name" value="HUPs"/>
    <property type="match status" value="1"/>
</dbReference>
<comment type="catalytic activity">
    <reaction evidence="12">
        <text>tRNA(Arg) + L-arginine + ATP = L-arginyl-tRNA(Arg) + AMP + diphosphate</text>
        <dbReference type="Rhea" id="RHEA:20301"/>
        <dbReference type="Rhea" id="RHEA-COMP:9658"/>
        <dbReference type="Rhea" id="RHEA-COMP:9673"/>
        <dbReference type="ChEBI" id="CHEBI:30616"/>
        <dbReference type="ChEBI" id="CHEBI:32682"/>
        <dbReference type="ChEBI" id="CHEBI:33019"/>
        <dbReference type="ChEBI" id="CHEBI:78442"/>
        <dbReference type="ChEBI" id="CHEBI:78513"/>
        <dbReference type="ChEBI" id="CHEBI:456215"/>
        <dbReference type="EC" id="6.1.1.19"/>
    </reaction>
</comment>
<evidence type="ECO:0000256" key="7">
    <source>
        <dbReference type="ARBA" id="ARBA00022741"/>
    </source>
</evidence>
<evidence type="ECO:0000256" key="1">
    <source>
        <dbReference type="ARBA" id="ARBA00004496"/>
    </source>
</evidence>
<keyword evidence="10 13" id="KW-0030">Aminoacyl-tRNA synthetase</keyword>